<proteinExistence type="predicted"/>
<feature type="non-terminal residue" evidence="1">
    <location>
        <position position="278"/>
    </location>
</feature>
<name>A0A9W8JFL9_9AGAR</name>
<sequence length="278" mass="31873">MHESHMVACDPGRRYTIVPNFLGPALPRRDKGDRNYYCMTMLTLFKPWRTGVDLKALDESWDEAFAGHNFSPREHQLMNNFNVRYECYDARDDFGATFRSDKDQSHSNEAIEDYREGLDCDDGWNPSDENSEDVQFFCGPAYKEMIKANRETDSILRLAGRKQPQRSPNQDGLAALQLPRVAIDRTLDSTDWRRIVKAEKDRLWKVRSSIMASNPAQQLQSSSKDGASLVQNDAFVVPGSYLSKDFKPGNPYWSTIMSEVEQEFKLNDNQKKGISYCG</sequence>
<gene>
    <name evidence="1" type="ORF">H1R20_g3132</name>
</gene>
<protein>
    <submittedName>
        <fullName evidence="1">Uncharacterized protein</fullName>
    </submittedName>
</protein>
<keyword evidence="2" id="KW-1185">Reference proteome</keyword>
<accession>A0A9W8JFL9</accession>
<comment type="caution">
    <text evidence="1">The sequence shown here is derived from an EMBL/GenBank/DDBJ whole genome shotgun (WGS) entry which is preliminary data.</text>
</comment>
<dbReference type="EMBL" id="JANBPK010000730">
    <property type="protein sequence ID" value="KAJ2933931.1"/>
    <property type="molecule type" value="Genomic_DNA"/>
</dbReference>
<organism evidence="1 2">
    <name type="scientific">Candolleomyces eurysporus</name>
    <dbReference type="NCBI Taxonomy" id="2828524"/>
    <lineage>
        <taxon>Eukaryota</taxon>
        <taxon>Fungi</taxon>
        <taxon>Dikarya</taxon>
        <taxon>Basidiomycota</taxon>
        <taxon>Agaricomycotina</taxon>
        <taxon>Agaricomycetes</taxon>
        <taxon>Agaricomycetidae</taxon>
        <taxon>Agaricales</taxon>
        <taxon>Agaricineae</taxon>
        <taxon>Psathyrellaceae</taxon>
        <taxon>Candolleomyces</taxon>
    </lineage>
</organism>
<dbReference type="Proteomes" id="UP001140091">
    <property type="component" value="Unassembled WGS sequence"/>
</dbReference>
<evidence type="ECO:0000313" key="1">
    <source>
        <dbReference type="EMBL" id="KAJ2933931.1"/>
    </source>
</evidence>
<dbReference type="AlphaFoldDB" id="A0A9W8JFL9"/>
<dbReference type="OrthoDB" id="3259294at2759"/>
<reference evidence="1" key="1">
    <citation type="submission" date="2022-06" db="EMBL/GenBank/DDBJ databases">
        <title>Genome Sequence of Candolleomyces eurysporus.</title>
        <authorList>
            <person name="Buettner E."/>
        </authorList>
    </citation>
    <scope>NUCLEOTIDE SEQUENCE</scope>
    <source>
        <strain evidence="1">VTCC 930004</strain>
    </source>
</reference>
<evidence type="ECO:0000313" key="2">
    <source>
        <dbReference type="Proteomes" id="UP001140091"/>
    </source>
</evidence>